<comment type="caution">
    <text evidence="1">The sequence shown here is derived from an EMBL/GenBank/DDBJ whole genome shotgun (WGS) entry which is preliminary data.</text>
</comment>
<dbReference type="EMBL" id="LGIA01000147">
    <property type="protein sequence ID" value="KOH45251.1"/>
    <property type="molecule type" value="Genomic_DNA"/>
</dbReference>
<protein>
    <recommendedName>
        <fullName evidence="3">UspA domain-containing protein</fullName>
    </recommendedName>
</protein>
<dbReference type="OrthoDB" id="1120272at2"/>
<evidence type="ECO:0008006" key="3">
    <source>
        <dbReference type="Google" id="ProtNLM"/>
    </source>
</evidence>
<dbReference type="STRING" id="1409788.NC99_19430"/>
<dbReference type="Gene3D" id="3.40.50.12370">
    <property type="match status" value="1"/>
</dbReference>
<sequence length="284" mass="31777">MRITIISDIKGNAESIIPYGLNLAKHLEAEVDLVHVIDSRMAQGVSSTYADSQSITPGNKFSHAEIMQREKRQVAMKIDQMLSKEASKLNYPLKVNVDIEENSVENKIANDLNAGASALMVINKEADGAIFESQKELIDCCKAFSGISLLVPPGEEFQPISSILLPTNFDDEEFNNYRKVADFLGVFHPVVNAMGMRADKTAGELRQWEKKLSSVFHLSSVNHKLITAGDFEAQFIEYTALLEPGLTLIFERPQNAIASFFKKEFVLKILEQTRTPVLFYSMKQ</sequence>
<gene>
    <name evidence="1" type="ORF">NC99_19430</name>
</gene>
<accession>A0A0L8V9W9</accession>
<reference evidence="2" key="1">
    <citation type="submission" date="2015-07" db="EMBL/GenBank/DDBJ databases">
        <title>Genome sequencing of Sunxiuqinia dokdonensis strain SK.</title>
        <authorList>
            <person name="Ahn S."/>
            <person name="Kim B.-C."/>
        </authorList>
    </citation>
    <scope>NUCLEOTIDE SEQUENCE [LARGE SCALE GENOMIC DNA]</scope>
    <source>
        <strain evidence="2">SK</strain>
    </source>
</reference>
<dbReference type="AlphaFoldDB" id="A0A0L8V9W9"/>
<keyword evidence="2" id="KW-1185">Reference proteome</keyword>
<proteinExistence type="predicted"/>
<name>A0A0L8V9W9_9BACT</name>
<evidence type="ECO:0000313" key="1">
    <source>
        <dbReference type="EMBL" id="KOH45251.1"/>
    </source>
</evidence>
<dbReference type="Proteomes" id="UP000036958">
    <property type="component" value="Unassembled WGS sequence"/>
</dbReference>
<organism evidence="1 2">
    <name type="scientific">Sunxiuqinia dokdonensis</name>
    <dbReference type="NCBI Taxonomy" id="1409788"/>
    <lineage>
        <taxon>Bacteria</taxon>
        <taxon>Pseudomonadati</taxon>
        <taxon>Bacteroidota</taxon>
        <taxon>Bacteroidia</taxon>
        <taxon>Marinilabiliales</taxon>
        <taxon>Prolixibacteraceae</taxon>
        <taxon>Sunxiuqinia</taxon>
    </lineage>
</organism>
<dbReference type="RefSeq" id="WP_053182487.1">
    <property type="nucleotide sequence ID" value="NZ_LGIA01000147.1"/>
</dbReference>
<evidence type="ECO:0000313" key="2">
    <source>
        <dbReference type="Proteomes" id="UP000036958"/>
    </source>
</evidence>